<dbReference type="Pfam" id="PF00990">
    <property type="entry name" value="GGDEF"/>
    <property type="match status" value="1"/>
</dbReference>
<dbReference type="STRING" id="553973.CLOHYLEM_07487"/>
<dbReference type="InterPro" id="IPR000160">
    <property type="entry name" value="GGDEF_dom"/>
</dbReference>
<evidence type="ECO:0000313" key="3">
    <source>
        <dbReference type="Proteomes" id="UP000004893"/>
    </source>
</evidence>
<feature type="domain" description="GGDEF" evidence="1">
    <location>
        <begin position="194"/>
        <end position="327"/>
    </location>
</feature>
<evidence type="ECO:0000259" key="1">
    <source>
        <dbReference type="PROSITE" id="PS50887"/>
    </source>
</evidence>
<protein>
    <submittedName>
        <fullName evidence="2">Diguanylate cyclase (GGDEF) domain protein</fullName>
    </submittedName>
</protein>
<organism evidence="2 3">
    <name type="scientific">[Clostridium] hylemonae DSM 15053</name>
    <dbReference type="NCBI Taxonomy" id="553973"/>
    <lineage>
        <taxon>Bacteria</taxon>
        <taxon>Bacillati</taxon>
        <taxon>Bacillota</taxon>
        <taxon>Clostridia</taxon>
        <taxon>Lachnospirales</taxon>
        <taxon>Lachnospiraceae</taxon>
    </lineage>
</organism>
<dbReference type="InterPro" id="IPR050469">
    <property type="entry name" value="Diguanylate_Cyclase"/>
</dbReference>
<dbReference type="PROSITE" id="PS50887">
    <property type="entry name" value="GGDEF"/>
    <property type="match status" value="1"/>
</dbReference>
<dbReference type="RefSeq" id="WP_006444832.1">
    <property type="nucleotide sequence ID" value="NZ_CP036524.1"/>
</dbReference>
<dbReference type="GO" id="GO:0052621">
    <property type="term" value="F:diguanylate cyclase activity"/>
    <property type="evidence" value="ECO:0007669"/>
    <property type="project" value="TreeGrafter"/>
</dbReference>
<reference evidence="2" key="2">
    <citation type="submission" date="2013-06" db="EMBL/GenBank/DDBJ databases">
        <title>Draft genome sequence of Clostridium hylemonae (DSM 15053).</title>
        <authorList>
            <person name="Sudarsanam P."/>
            <person name="Ley R."/>
            <person name="Guruge J."/>
            <person name="Turnbaugh P.J."/>
            <person name="Mahowald M."/>
            <person name="Liep D."/>
            <person name="Gordon J."/>
        </authorList>
    </citation>
    <scope>NUCLEOTIDE SEQUENCE</scope>
    <source>
        <strain evidence="2">DSM 15053</strain>
    </source>
</reference>
<dbReference type="GO" id="GO:0005886">
    <property type="term" value="C:plasma membrane"/>
    <property type="evidence" value="ECO:0007669"/>
    <property type="project" value="TreeGrafter"/>
</dbReference>
<dbReference type="InterPro" id="IPR037401">
    <property type="entry name" value="SnoaL-like"/>
</dbReference>
<dbReference type="HOGENOM" id="CLU_073285_0_0_9"/>
<dbReference type="GO" id="GO:1902201">
    <property type="term" value="P:negative regulation of bacterial-type flagellum-dependent cell motility"/>
    <property type="evidence" value="ECO:0007669"/>
    <property type="project" value="TreeGrafter"/>
</dbReference>
<dbReference type="SUPFAM" id="SSF54427">
    <property type="entry name" value="NTF2-like"/>
    <property type="match status" value="1"/>
</dbReference>
<dbReference type="Gene3D" id="3.10.450.50">
    <property type="match status" value="1"/>
</dbReference>
<dbReference type="InterPro" id="IPR029787">
    <property type="entry name" value="Nucleotide_cyclase"/>
</dbReference>
<gene>
    <name evidence="2" type="ORF">CLOHYLEM_07487</name>
</gene>
<dbReference type="Gene3D" id="3.30.70.270">
    <property type="match status" value="1"/>
</dbReference>
<dbReference type="InterPro" id="IPR032710">
    <property type="entry name" value="NTF2-like_dom_sf"/>
</dbReference>
<dbReference type="GO" id="GO:0043709">
    <property type="term" value="P:cell adhesion involved in single-species biofilm formation"/>
    <property type="evidence" value="ECO:0007669"/>
    <property type="project" value="TreeGrafter"/>
</dbReference>
<dbReference type="SMART" id="SM00267">
    <property type="entry name" value="GGDEF"/>
    <property type="match status" value="1"/>
</dbReference>
<dbReference type="eggNOG" id="COG2199">
    <property type="taxonomic scope" value="Bacteria"/>
</dbReference>
<name>C0C5V0_9FIRM</name>
<dbReference type="EMBL" id="ABYI02000041">
    <property type="protein sequence ID" value="EEG72484.1"/>
    <property type="molecule type" value="Genomic_DNA"/>
</dbReference>
<dbReference type="PANTHER" id="PTHR45138:SF9">
    <property type="entry name" value="DIGUANYLATE CYCLASE DGCM-RELATED"/>
    <property type="match status" value="1"/>
</dbReference>
<reference evidence="2" key="1">
    <citation type="submission" date="2009-02" db="EMBL/GenBank/DDBJ databases">
        <authorList>
            <person name="Fulton L."/>
            <person name="Clifton S."/>
            <person name="Fulton B."/>
            <person name="Xu J."/>
            <person name="Minx P."/>
            <person name="Pepin K.H."/>
            <person name="Johnson M."/>
            <person name="Bhonagiri V."/>
            <person name="Nash W.E."/>
            <person name="Mardis E.R."/>
            <person name="Wilson R.K."/>
        </authorList>
    </citation>
    <scope>NUCLEOTIDE SEQUENCE [LARGE SCALE GENOMIC DNA]</scope>
    <source>
        <strain evidence="2">DSM 15053</strain>
    </source>
</reference>
<accession>C0C5V0</accession>
<dbReference type="InterPro" id="IPR043128">
    <property type="entry name" value="Rev_trsase/Diguanyl_cyclase"/>
</dbReference>
<evidence type="ECO:0000313" key="2">
    <source>
        <dbReference type="EMBL" id="EEG72484.1"/>
    </source>
</evidence>
<dbReference type="CDD" id="cd01949">
    <property type="entry name" value="GGDEF"/>
    <property type="match status" value="1"/>
</dbReference>
<dbReference type="AlphaFoldDB" id="C0C5V0"/>
<comment type="caution">
    <text evidence="2">The sequence shown here is derived from an EMBL/GenBank/DDBJ whole genome shotgun (WGS) entry which is preliminary data.</text>
</comment>
<dbReference type="Pfam" id="PF13474">
    <property type="entry name" value="SnoaL_3"/>
    <property type="match status" value="1"/>
</dbReference>
<dbReference type="NCBIfam" id="TIGR00254">
    <property type="entry name" value="GGDEF"/>
    <property type="match status" value="1"/>
</dbReference>
<sequence>MQTEKRLCEITRKLWHYYMLEPTEENFGKIMQTWDEKLSMIGTGRHEIFNTAEEAVKDFAGNQTEAGQISFEVLDEWYNAVMIRDDVGIVYGGIWVRECRDAEAEALIEMDTRFSIVYALDDSGEWKMVHIHHSMPYFDQADGEYYPKALSAKVREAFELVELFRKRSEMDLMTGIYNHDSFQRKTEERLMKGNQLCFYIIDLDDFKSVNDTYGHSAGDAILKCLAKLIRKYFPEDAVVGRLGGDEFAVCEVCPGTQEERKERLRQMRAEYQQLSGGLLKENPCSYSVGIAEKGKESMTYRQIFERADEALYAAKQRGKDRTAELPGQGE</sequence>
<proteinExistence type="predicted"/>
<dbReference type="SUPFAM" id="SSF55073">
    <property type="entry name" value="Nucleotide cyclase"/>
    <property type="match status" value="1"/>
</dbReference>
<keyword evidence="3" id="KW-1185">Reference proteome</keyword>
<dbReference type="Proteomes" id="UP000004893">
    <property type="component" value="Unassembled WGS sequence"/>
</dbReference>
<dbReference type="PANTHER" id="PTHR45138">
    <property type="entry name" value="REGULATORY COMPONENTS OF SENSORY TRANSDUCTION SYSTEM"/>
    <property type="match status" value="1"/>
</dbReference>
<dbReference type="OrthoDB" id="9804955at2"/>